<dbReference type="Pfam" id="PF02746">
    <property type="entry name" value="MR_MLE_N"/>
    <property type="match status" value="1"/>
</dbReference>
<dbReference type="InterPro" id="IPR013341">
    <property type="entry name" value="Mandelate_racemase_N_dom"/>
</dbReference>
<dbReference type="SMART" id="SM00922">
    <property type="entry name" value="MR_MLE"/>
    <property type="match status" value="1"/>
</dbReference>
<dbReference type="CDD" id="cd03316">
    <property type="entry name" value="MR_like"/>
    <property type="match status" value="1"/>
</dbReference>
<feature type="transmembrane region" description="Helical" evidence="9">
    <location>
        <begin position="269"/>
        <end position="286"/>
    </location>
</feature>
<dbReference type="EMBL" id="CAMXCT030000001">
    <property type="protein sequence ID" value="CAL4759226.1"/>
    <property type="molecule type" value="Genomic_DNA"/>
</dbReference>
<dbReference type="SFLD" id="SFLDS00001">
    <property type="entry name" value="Enolase"/>
    <property type="match status" value="1"/>
</dbReference>
<comment type="cofactor">
    <cofactor evidence="1">
        <name>Mg(2+)</name>
        <dbReference type="ChEBI" id="CHEBI:18420"/>
    </cofactor>
</comment>
<feature type="transmembrane region" description="Helical" evidence="9">
    <location>
        <begin position="466"/>
        <end position="483"/>
    </location>
</feature>
<keyword evidence="6" id="KW-0460">Magnesium</keyword>
<evidence type="ECO:0000256" key="3">
    <source>
        <dbReference type="ARBA" id="ARBA00006434"/>
    </source>
</evidence>
<keyword evidence="8 9" id="KW-0472">Membrane</keyword>
<dbReference type="InterPro" id="IPR013342">
    <property type="entry name" value="Mandelate_racemase_C"/>
</dbReference>
<feature type="transmembrane region" description="Helical" evidence="9">
    <location>
        <begin position="503"/>
        <end position="525"/>
    </location>
</feature>
<dbReference type="InterPro" id="IPR001734">
    <property type="entry name" value="Na/solute_symporter"/>
</dbReference>
<dbReference type="InterPro" id="IPR038377">
    <property type="entry name" value="Na/Glc_symporter_sf"/>
</dbReference>
<dbReference type="GO" id="GO:0000287">
    <property type="term" value="F:magnesium ion binding"/>
    <property type="evidence" value="ECO:0007669"/>
    <property type="project" value="TreeGrafter"/>
</dbReference>
<dbReference type="Pfam" id="PF00474">
    <property type="entry name" value="SSF"/>
    <property type="match status" value="1"/>
</dbReference>
<dbReference type="GO" id="GO:0016836">
    <property type="term" value="F:hydro-lyase activity"/>
    <property type="evidence" value="ECO:0007669"/>
    <property type="project" value="TreeGrafter"/>
</dbReference>
<dbReference type="SUPFAM" id="SSF51604">
    <property type="entry name" value="Enolase C-terminal domain-like"/>
    <property type="match status" value="1"/>
</dbReference>
<comment type="caution">
    <text evidence="11">The sequence shown here is derived from an EMBL/GenBank/DDBJ whole genome shotgun (WGS) entry which is preliminary data.</text>
</comment>
<dbReference type="GO" id="GO:0022857">
    <property type="term" value="F:transmembrane transporter activity"/>
    <property type="evidence" value="ECO:0007669"/>
    <property type="project" value="InterPro"/>
</dbReference>
<dbReference type="AlphaFoldDB" id="A0A9P1FCQ1"/>
<dbReference type="PROSITE" id="PS50283">
    <property type="entry name" value="NA_SOLUT_SYMP_3"/>
    <property type="match status" value="1"/>
</dbReference>
<feature type="transmembrane region" description="Helical" evidence="9">
    <location>
        <begin position="127"/>
        <end position="147"/>
    </location>
</feature>
<evidence type="ECO:0000313" key="13">
    <source>
        <dbReference type="Proteomes" id="UP001152797"/>
    </source>
</evidence>
<dbReference type="GO" id="GO:0016020">
    <property type="term" value="C:membrane"/>
    <property type="evidence" value="ECO:0007669"/>
    <property type="project" value="UniProtKB-SubCell"/>
</dbReference>
<feature type="transmembrane region" description="Helical" evidence="9">
    <location>
        <begin position="186"/>
        <end position="204"/>
    </location>
</feature>
<feature type="transmembrane region" description="Helical" evidence="9">
    <location>
        <begin position="34"/>
        <end position="54"/>
    </location>
</feature>
<keyword evidence="5" id="KW-0479">Metal-binding</keyword>
<evidence type="ECO:0000256" key="5">
    <source>
        <dbReference type="ARBA" id="ARBA00022723"/>
    </source>
</evidence>
<evidence type="ECO:0000256" key="7">
    <source>
        <dbReference type="ARBA" id="ARBA00022989"/>
    </source>
</evidence>
<evidence type="ECO:0000256" key="1">
    <source>
        <dbReference type="ARBA" id="ARBA00001946"/>
    </source>
</evidence>
<evidence type="ECO:0000313" key="12">
    <source>
        <dbReference type="EMBL" id="CAL4759226.1"/>
    </source>
</evidence>
<feature type="transmembrane region" description="Helical" evidence="9">
    <location>
        <begin position="307"/>
        <end position="327"/>
    </location>
</feature>
<name>A0A9P1FCQ1_9DINO</name>
<dbReference type="SFLD" id="SFLDG00179">
    <property type="entry name" value="mandelate_racemase"/>
    <property type="match status" value="1"/>
</dbReference>
<dbReference type="PANTHER" id="PTHR13794:SF58">
    <property type="entry name" value="MITOCHONDRIAL ENOLASE SUPERFAMILY MEMBER 1"/>
    <property type="match status" value="1"/>
</dbReference>
<feature type="transmembrane region" description="Helical" evidence="9">
    <location>
        <begin position="6"/>
        <end position="22"/>
    </location>
</feature>
<dbReference type="InterPro" id="IPR029065">
    <property type="entry name" value="Enolase_C-like"/>
</dbReference>
<keyword evidence="13" id="KW-1185">Reference proteome</keyword>
<sequence length="938" mass="102039">MTALDWTLVVLLNGSIIVYALFRAKETHTSSDWFLAGRTLPWWIIGLSLYATAIDSTDMVVDSGGAYQFGVSMFIVSWVGIVIGWLLMAYVIGLPMYRAGMYTNAEYLEARFGPAARIISVLVQVQFRTMVLGMIGQSFYLTLVIVLGMSDTAAWSTVVAIALLATIYTMAGGLKAVAVTDAMQSAVMVVASVAMFMIVFNHVGGWTGIQNKLTQHGDAESIAALLHVGTDRVAHTPTAEMTALEIENLLLLGGEHNETTSAISVRTPIWLVCLSLTITGVAYSVVNHTQSMRMFGARSEWDFKLSVVLASAVLIGGTFLNLMQGIMGRALYPTADLLPVAASLQTVDAIFPVLLRDLVVPGLKGIVVAGIMAASFSTYDSIGSTISALLTRDVYGRLLVTNRDDQHYLFVGRWLTPIIIFGSFLYLPWLDGGMFNFYLQMVGAIVSPLLTVYLMGATTRVHRRSGAIGLAVGVVYGIWWLAAQRAAADGIQLLPTALMNPMATAPVSMLLTATAMLIFSLVAGWTPRGELMHEEPEGWLRTTQHEVVVRGESSLSRTSNLVPMVQKDATSSAQDDIVVLIHTDEGITGIGETDVNPWIARACIEAPGTHTMGQGLKEMLLGENPLDIERLWEKLYVGSAMNGRRGALICAMGALDMALWDIRGKAEGKPCWQLLGDAAGDHITPYASLQPSGTSFEQYKQSLVDWACRAKEYGFKAGKMEVTFGGPYKHNGLSAPDEKVTEVVAACRAAVGPDFDIMVDVQYTWSDAERALRTLRDWKDLNIFFVETPLAIDNLEGYARLHEEAPMPIAAGEWQNTRFEFAELMDVGKIDIAQPDVGRVGGLTEARRVCDMAAERGLRIVPHCWKTGIGIAATAHLAAVTPHCPYIEFQPASLCESVLRKELVVDELEIREGVVPLPQKPGLGIELNDEAILKYSVD</sequence>
<evidence type="ECO:0000256" key="6">
    <source>
        <dbReference type="ARBA" id="ARBA00022842"/>
    </source>
</evidence>
<dbReference type="OrthoDB" id="2579025at2759"/>
<dbReference type="Gene3D" id="3.30.390.10">
    <property type="entry name" value="Enolase-like, N-terminal domain"/>
    <property type="match status" value="1"/>
</dbReference>
<accession>A0A9P1FCQ1</accession>
<feature type="transmembrane region" description="Helical" evidence="9">
    <location>
        <begin position="435"/>
        <end position="454"/>
    </location>
</feature>
<dbReference type="GO" id="GO:0016052">
    <property type="term" value="P:carbohydrate catabolic process"/>
    <property type="evidence" value="ECO:0007669"/>
    <property type="project" value="TreeGrafter"/>
</dbReference>
<organism evidence="11">
    <name type="scientific">Cladocopium goreaui</name>
    <dbReference type="NCBI Taxonomy" id="2562237"/>
    <lineage>
        <taxon>Eukaryota</taxon>
        <taxon>Sar</taxon>
        <taxon>Alveolata</taxon>
        <taxon>Dinophyceae</taxon>
        <taxon>Suessiales</taxon>
        <taxon>Symbiodiniaceae</taxon>
        <taxon>Cladocopium</taxon>
    </lineage>
</organism>
<dbReference type="PANTHER" id="PTHR13794">
    <property type="entry name" value="ENOLASE SUPERFAMILY, MANDELATE RACEMASE"/>
    <property type="match status" value="1"/>
</dbReference>
<comment type="similarity">
    <text evidence="3">Belongs to the sodium:solute symporter (SSF) (TC 2.A.21) family.</text>
</comment>
<evidence type="ECO:0000256" key="4">
    <source>
        <dbReference type="ARBA" id="ARBA00022692"/>
    </source>
</evidence>
<dbReference type="Gene3D" id="1.20.1730.10">
    <property type="entry name" value="Sodium/glucose cotransporter"/>
    <property type="match status" value="1"/>
</dbReference>
<keyword evidence="7 9" id="KW-1133">Transmembrane helix</keyword>
<dbReference type="EMBL" id="CAMXCT010000001">
    <property type="protein sequence ID" value="CAI3971914.1"/>
    <property type="molecule type" value="Genomic_DNA"/>
</dbReference>
<feature type="transmembrane region" description="Helical" evidence="9">
    <location>
        <begin position="410"/>
        <end position="429"/>
    </location>
</feature>
<dbReference type="InterPro" id="IPR036849">
    <property type="entry name" value="Enolase-like_C_sf"/>
</dbReference>
<reference evidence="11" key="1">
    <citation type="submission" date="2022-10" db="EMBL/GenBank/DDBJ databases">
        <authorList>
            <person name="Chen Y."/>
            <person name="Dougan E. K."/>
            <person name="Chan C."/>
            <person name="Rhodes N."/>
            <person name="Thang M."/>
        </authorList>
    </citation>
    <scope>NUCLEOTIDE SEQUENCE</scope>
</reference>
<feature type="transmembrane region" description="Helical" evidence="9">
    <location>
        <begin position="366"/>
        <end position="390"/>
    </location>
</feature>
<dbReference type="Pfam" id="PF13378">
    <property type="entry name" value="MR_MLE_C"/>
    <property type="match status" value="1"/>
</dbReference>
<evidence type="ECO:0000256" key="9">
    <source>
        <dbReference type="SAM" id="Phobius"/>
    </source>
</evidence>
<evidence type="ECO:0000313" key="11">
    <source>
        <dbReference type="EMBL" id="CAI3971914.1"/>
    </source>
</evidence>
<dbReference type="InterPro" id="IPR046945">
    <property type="entry name" value="RHMD-like"/>
</dbReference>
<protein>
    <submittedName>
        <fullName evidence="12">D-galactarolactone cycloisomerase</fullName>
    </submittedName>
</protein>
<comment type="subcellular location">
    <subcellularLocation>
        <location evidence="2">Membrane</location>
        <topology evidence="2">Multi-pass membrane protein</topology>
    </subcellularLocation>
</comment>
<feature type="transmembrane region" description="Helical" evidence="9">
    <location>
        <begin position="66"/>
        <end position="92"/>
    </location>
</feature>
<feature type="domain" description="Mandelate racemase/muconate lactonizing enzyme C-terminal" evidence="10">
    <location>
        <begin position="700"/>
        <end position="808"/>
    </location>
</feature>
<feature type="transmembrane region" description="Helical" evidence="9">
    <location>
        <begin position="153"/>
        <end position="174"/>
    </location>
</feature>
<dbReference type="SUPFAM" id="SSF54826">
    <property type="entry name" value="Enolase N-terminal domain-like"/>
    <property type="match status" value="1"/>
</dbReference>
<proteinExistence type="inferred from homology"/>
<evidence type="ECO:0000259" key="10">
    <source>
        <dbReference type="SMART" id="SM00922"/>
    </source>
</evidence>
<dbReference type="EMBL" id="CAMXCT020000001">
    <property type="protein sequence ID" value="CAL1125289.1"/>
    <property type="molecule type" value="Genomic_DNA"/>
</dbReference>
<dbReference type="Proteomes" id="UP001152797">
    <property type="component" value="Unassembled WGS sequence"/>
</dbReference>
<evidence type="ECO:0000256" key="8">
    <source>
        <dbReference type="ARBA" id="ARBA00023136"/>
    </source>
</evidence>
<dbReference type="Gene3D" id="3.20.20.120">
    <property type="entry name" value="Enolase-like C-terminal domain"/>
    <property type="match status" value="1"/>
</dbReference>
<gene>
    <name evidence="11" type="ORF">C1SCF055_LOCUS504</name>
</gene>
<evidence type="ECO:0000256" key="2">
    <source>
        <dbReference type="ARBA" id="ARBA00004141"/>
    </source>
</evidence>
<keyword evidence="4 9" id="KW-0812">Transmembrane</keyword>
<dbReference type="InterPro" id="IPR029017">
    <property type="entry name" value="Enolase-like_N"/>
</dbReference>
<reference evidence="12 13" key="2">
    <citation type="submission" date="2024-05" db="EMBL/GenBank/DDBJ databases">
        <authorList>
            <person name="Chen Y."/>
            <person name="Shah S."/>
            <person name="Dougan E. K."/>
            <person name="Thang M."/>
            <person name="Chan C."/>
        </authorList>
    </citation>
    <scope>NUCLEOTIDE SEQUENCE [LARGE SCALE GENOMIC DNA]</scope>
</reference>